<dbReference type="InterPro" id="IPR011993">
    <property type="entry name" value="PH-like_dom_sf"/>
</dbReference>
<sequence>MEGASVNFTFENHPVIATLRMKGIPRRKKQYKAGENPDAAEKEKYSEQQLHQIYNKLELSSSMVAAFKEVSYYRHFDQARLQKLIQLQVNHPPEILQAIPYYILHAAISYCFQLEEAYNDSDLVLVLKSLIYLSRHSQLATADNMIYFLIRFASYNALAIDTKSVLEIIQIFINTKRKADPKLFSALVYWTSNNRSAPIVQSCSEQVLSSSVKIESANIDTDTMILLSFIDEMLKIYPDSITSEDATLLFSRIEKVLKKLQPFGISMFSTIQQYLPQEILDNFYKGIPQDIVNYIHTKGYKYPKIDLSLFPECVKINTPRFPSICHNFHENVDFSIKELEKFTFPTTELNPQLKIYSKLICENNSKAVGEALTESLPKLAQKKIFLDAVECYVQLFKNDEPFKYFLNELLKTQVFDPKITIFSPKNDAVDAVIKVRNLIYANLFDNGSVILSDFARNFVGYPDMAAEFFIRMTSALENHQMSSIHFLVLQSIALLFIPSYQDAHSKATDPEIRLSIERARLAMVNFFVLSMKNCECFDVYTTTDFLSLFFSLVYEDFFSDVVIDSVFEHFKNPNDEFLQQITTVLSFSITSGENYTDKRYVNLTLKIFRRLVEIDAFETSCMGELKEKLMTVIRLSSNEFPPEFIILSIKFLTLMSSYFPITAADANILSKAISITFEDEPSPLVHMELVNLLAGKQLLALSPDFLIKQPSALPIFITAFKKSSRLMGNLQFIEQLCIFSSTNARQCQKGKLDIALLDLIQENPSDKKTVKLSLNLIGLIASVSSSRTAVQKFISMFCPIDSKYVNPLLDDAVDEMSTILSNGHNIPSGYLPVTNKEPYISITGLKSSDFMHGFSAGFWTFVDSGSSRSLTSLFSLSDKNSKIIDVSVENFGIVVQLGNQIQTFPNCLNSDIWVFFALTFENLSKGLQTVVKLYVENRQLEQTFDESFEIENGQMICNCGYPFEPRQKNEHPVLLGPFFLSPPLQWKQFYSIDTIGTHGTFDLAFFSVHPEVENSLLNLRTKKDYSSRAKIIGPEILQTPTFQDIFLRSYQVTSLIPLFAQANLSDSVRVLPIVRLIKKVLEISNEAQADFEKYGRFSIIAYLLKSFDIDIYQEFYQVFVKLQNKQIGQKLSTEILMNIKLLSLAPPDSQIGISEHWLNIILPSIKETLKKKSELRIYLLPFVEYFHKITPKARMNVIKSLVFRAECQFTHEAFLELIMQTIQSKDEEINYELLLLIYNIACSDKQPFNQIGDITHLTTIHSLLLKKSVRISILLLDTIFVLVQTNVFRNQLLIYLEVYKNFLPVDIMNEELLTGIMTRCVDQPDYLSICCYIMAMNPSLEQTFVYLIPKKIDNYLHANKAWPLWPFIAAVNCKKSASIEKIFEFVLEASPKNWITDYVLLEIAVRLCQTMNTKYQTIFFNVMGQYLKKFPENVTVFENLCFVFIFTRREQTHNSALLSVISKCPLNLVDKSNLVLPQLNVKFEPDKFIQFLTKFEIYKPFTYGLNFNEKNLWEDISLAMILNEFTSSQNLEKLISLLNNRQKNIDYTGPVELVMKQYEDFVNSVSVEFSRLCSFISKFLKKAQEKTLKFSRIHLPKIPEIISSNLLVSQQWKTLWTQLTIESAPWASSIQQPAIKHYNLDPVLCYGYCPMRMKENKHFNDHRDASLSRDYGSALTAKSKIDEYMKQLQEKYEKESPPEILQVLSHRDSALSSDSGPVLLRYKGTLVKLTYECPCELIIVEGGLRIDVEGENKQKTISIRSNSVKKVYFRPYLHHPTGLEIYCHDGKSYLLNMTVNSMSILKKMASFDGWQKTMIQTIPSINMIATNGVTEKWVQGKKSNFSYLMYLNRISGRTFNDSSLYPIMPWILSDYESSKLDLDNEKNYRDLSKPIGALGESRLKEIIERQKSLTEFGLINYMYSSCYSSPLTVFMWLMRMEPFTTLHTQLQSGKFDHAARLFISVGDTWKMVTSHMNDFRELIPEFYYLPQFLVNENHFDLGKVNGKEVNDVKLPNWAKSPLDFVYKMRQALESDFVSRNLNKWIDLIWGVNSCGEGAEKSLNTFDPNMYESAWNNETLNDPGKRSLIEATMKHCGQIPQQLFNIQHPSKSATYELRREIIYDTKIDPFAAVSVVRKAFIFTQHGQILCHDGGEYNAVEVSSLSFHPSDDSSLPMVTFGKSIAIAAPLGYIEIFDTEKNESKKVFAHTGKATCIDSSTRLVCSGGSDSTLYLFDHSMQNSGNIPFFREEVVDCSICDAFHLAAAITRDGCLFAVDTTRVIVKFSLTVESPRHVVVTPAWGFVVVVSTTPDDTTDSVAVYTCNGELVTQAKTARISMIKAVKDRKGFDYLVWSDERGGIRVVEAYHAERMSETRPIKMLGSLISLHDMNNKEIVAVTKHGVVAYLPVDYLTH</sequence>
<dbReference type="Proteomes" id="UP000001542">
    <property type="component" value="Unassembled WGS sequence"/>
</dbReference>
<dbReference type="Gene3D" id="1.10.1540.10">
    <property type="entry name" value="BEACH domain"/>
    <property type="match status" value="1"/>
</dbReference>
<dbReference type="InterPro" id="IPR036322">
    <property type="entry name" value="WD40_repeat_dom_sf"/>
</dbReference>
<evidence type="ECO:0000313" key="4">
    <source>
        <dbReference type="Proteomes" id="UP000001542"/>
    </source>
</evidence>
<dbReference type="SUPFAM" id="SSF81837">
    <property type="entry name" value="BEACH domain"/>
    <property type="match status" value="1"/>
</dbReference>
<dbReference type="OrthoDB" id="26681at2759"/>
<feature type="domain" description="BEACH" evidence="1">
    <location>
        <begin position="1818"/>
        <end position="2106"/>
    </location>
</feature>
<reference evidence="3" key="2">
    <citation type="journal article" date="2007" name="Science">
        <title>Draft genome sequence of the sexually transmitted pathogen Trichomonas vaginalis.</title>
        <authorList>
            <person name="Carlton J.M."/>
            <person name="Hirt R.P."/>
            <person name="Silva J.C."/>
            <person name="Delcher A.L."/>
            <person name="Schatz M."/>
            <person name="Zhao Q."/>
            <person name="Wortman J.R."/>
            <person name="Bidwell S.L."/>
            <person name="Alsmark U.C.M."/>
            <person name="Besteiro S."/>
            <person name="Sicheritz-Ponten T."/>
            <person name="Noel C.J."/>
            <person name="Dacks J.B."/>
            <person name="Foster P.G."/>
            <person name="Simillion C."/>
            <person name="Van de Peer Y."/>
            <person name="Miranda-Saavedra D."/>
            <person name="Barton G.J."/>
            <person name="Westrop G.D."/>
            <person name="Mueller S."/>
            <person name="Dessi D."/>
            <person name="Fiori P.L."/>
            <person name="Ren Q."/>
            <person name="Paulsen I."/>
            <person name="Zhang H."/>
            <person name="Bastida-Corcuera F.D."/>
            <person name="Simoes-Barbosa A."/>
            <person name="Brown M.T."/>
            <person name="Hayes R.D."/>
            <person name="Mukherjee M."/>
            <person name="Okumura C.Y."/>
            <person name="Schneider R."/>
            <person name="Smith A.J."/>
            <person name="Vanacova S."/>
            <person name="Villalvazo M."/>
            <person name="Haas B.J."/>
            <person name="Pertea M."/>
            <person name="Feldblyum T.V."/>
            <person name="Utterback T.R."/>
            <person name="Shu C.L."/>
            <person name="Osoegawa K."/>
            <person name="de Jong P.J."/>
            <person name="Hrdy I."/>
            <person name="Horvathova L."/>
            <person name="Zubacova Z."/>
            <person name="Dolezal P."/>
            <person name="Malik S.B."/>
            <person name="Logsdon J.M. Jr."/>
            <person name="Henze K."/>
            <person name="Gupta A."/>
            <person name="Wang C.C."/>
            <person name="Dunne R.L."/>
            <person name="Upcroft J.A."/>
            <person name="Upcroft P."/>
            <person name="White O."/>
            <person name="Salzberg S.L."/>
            <person name="Tang P."/>
            <person name="Chiu C.-H."/>
            <person name="Lee Y.-S."/>
            <person name="Embley T.M."/>
            <person name="Coombs G.H."/>
            <person name="Mottram J.C."/>
            <person name="Tachezy J."/>
            <person name="Fraser-Liggett C.M."/>
            <person name="Johnson P.J."/>
        </authorList>
    </citation>
    <scope>NUCLEOTIDE SEQUENCE [LARGE SCALE GENOMIC DNA]</scope>
    <source>
        <strain evidence="3">G3</strain>
    </source>
</reference>
<dbReference type="SUPFAM" id="SSF50978">
    <property type="entry name" value="WD40 repeat-like"/>
    <property type="match status" value="1"/>
</dbReference>
<feature type="domain" description="BEACH-type PH" evidence="2">
    <location>
        <begin position="1713"/>
        <end position="1809"/>
    </location>
</feature>
<gene>
    <name evidence="3" type="ORF">TVAG_404760</name>
</gene>
<dbReference type="PANTHER" id="PTHR13743">
    <property type="entry name" value="BEIGE/BEACH-RELATED"/>
    <property type="match status" value="1"/>
</dbReference>
<dbReference type="InterPro" id="IPR015943">
    <property type="entry name" value="WD40/YVTN_repeat-like_dom_sf"/>
</dbReference>
<accession>A2E2Z4</accession>
<keyword evidence="4" id="KW-1185">Reference proteome</keyword>
<dbReference type="InParanoid" id="A2E2Z4"/>
<dbReference type="EMBL" id="DS113293">
    <property type="protein sequence ID" value="EAY12930.1"/>
    <property type="molecule type" value="Genomic_DNA"/>
</dbReference>
<dbReference type="CDD" id="cd06071">
    <property type="entry name" value="Beach"/>
    <property type="match status" value="1"/>
</dbReference>
<dbReference type="SMR" id="A2E2Z4"/>
<dbReference type="InterPro" id="IPR000409">
    <property type="entry name" value="BEACH_dom"/>
</dbReference>
<dbReference type="RefSeq" id="XP_001325153.1">
    <property type="nucleotide sequence ID" value="XM_001325118.1"/>
</dbReference>
<evidence type="ECO:0000313" key="3">
    <source>
        <dbReference type="EMBL" id="EAY12930.1"/>
    </source>
</evidence>
<evidence type="ECO:0000259" key="1">
    <source>
        <dbReference type="PROSITE" id="PS50197"/>
    </source>
</evidence>
<dbReference type="PANTHER" id="PTHR13743:SF161">
    <property type="entry name" value="BEIGE_BEACH DOMAIN CONTAINING PROTEIN"/>
    <property type="match status" value="1"/>
</dbReference>
<dbReference type="SMART" id="SM01026">
    <property type="entry name" value="Beach"/>
    <property type="match status" value="1"/>
</dbReference>
<dbReference type="eggNOG" id="KOG1787">
    <property type="taxonomic scope" value="Eukaryota"/>
</dbReference>
<dbReference type="PROSITE" id="PS51783">
    <property type="entry name" value="PH_BEACH"/>
    <property type="match status" value="1"/>
</dbReference>
<protein>
    <submittedName>
        <fullName evidence="3">Beige/BEACH domain containing protein</fullName>
    </submittedName>
</protein>
<name>A2E2Z4_TRIV3</name>
<dbReference type="Gene3D" id="2.30.29.30">
    <property type="entry name" value="Pleckstrin-homology domain (PH domain)/Phosphotyrosine-binding domain (PTB)"/>
    <property type="match status" value="1"/>
</dbReference>
<dbReference type="KEGG" id="tva:4770898"/>
<dbReference type="PROSITE" id="PS50197">
    <property type="entry name" value="BEACH"/>
    <property type="match status" value="1"/>
</dbReference>
<dbReference type="SUPFAM" id="SSF50729">
    <property type="entry name" value="PH domain-like"/>
    <property type="match status" value="1"/>
</dbReference>
<dbReference type="VEuPathDB" id="TrichDB:TVAG_404760"/>
<dbReference type="InterPro" id="IPR050865">
    <property type="entry name" value="BEACH_Domain"/>
</dbReference>
<evidence type="ECO:0000259" key="2">
    <source>
        <dbReference type="PROSITE" id="PS51783"/>
    </source>
</evidence>
<dbReference type="VEuPathDB" id="TrichDB:TVAGG3_0847570"/>
<dbReference type="InterPro" id="IPR023362">
    <property type="entry name" value="PH-BEACH_dom"/>
</dbReference>
<organism evidence="3 4">
    <name type="scientific">Trichomonas vaginalis (strain ATCC PRA-98 / G3)</name>
    <dbReference type="NCBI Taxonomy" id="412133"/>
    <lineage>
        <taxon>Eukaryota</taxon>
        <taxon>Metamonada</taxon>
        <taxon>Parabasalia</taxon>
        <taxon>Trichomonadida</taxon>
        <taxon>Trichomonadidae</taxon>
        <taxon>Trichomonas</taxon>
    </lineage>
</organism>
<reference evidence="3" key="1">
    <citation type="submission" date="2006-10" db="EMBL/GenBank/DDBJ databases">
        <authorList>
            <person name="Amadeo P."/>
            <person name="Zhao Q."/>
            <person name="Wortman J."/>
            <person name="Fraser-Liggett C."/>
            <person name="Carlton J."/>
        </authorList>
    </citation>
    <scope>NUCLEOTIDE SEQUENCE</scope>
    <source>
        <strain evidence="3">G3</strain>
    </source>
</reference>
<dbReference type="Pfam" id="PF02138">
    <property type="entry name" value="Beach"/>
    <property type="match status" value="1"/>
</dbReference>
<dbReference type="InterPro" id="IPR036372">
    <property type="entry name" value="BEACH_dom_sf"/>
</dbReference>
<dbReference type="Gene3D" id="2.130.10.10">
    <property type="entry name" value="YVTN repeat-like/Quinoprotein amine dehydrogenase"/>
    <property type="match status" value="1"/>
</dbReference>
<proteinExistence type="predicted"/>